<evidence type="ECO:0000259" key="8">
    <source>
        <dbReference type="Pfam" id="PF02687"/>
    </source>
</evidence>
<evidence type="ECO:0000313" key="10">
    <source>
        <dbReference type="EMBL" id="AEQ20392.1"/>
    </source>
</evidence>
<evidence type="ECO:0000256" key="6">
    <source>
        <dbReference type="ARBA" id="ARBA00023136"/>
    </source>
</evidence>
<comment type="similarity">
    <text evidence="2">Belongs to the ABC-4 integral membrane protein family. LolC/E subfamily.</text>
</comment>
<evidence type="ECO:0000256" key="1">
    <source>
        <dbReference type="ARBA" id="ARBA00004651"/>
    </source>
</evidence>
<dbReference type="EMBL" id="JF429408">
    <property type="protein sequence ID" value="AEQ20392.1"/>
    <property type="molecule type" value="Genomic_DNA"/>
</dbReference>
<dbReference type="GO" id="GO:0098797">
    <property type="term" value="C:plasma membrane protein complex"/>
    <property type="evidence" value="ECO:0007669"/>
    <property type="project" value="TreeGrafter"/>
</dbReference>
<evidence type="ECO:0000256" key="3">
    <source>
        <dbReference type="ARBA" id="ARBA00022475"/>
    </source>
</evidence>
<dbReference type="AlphaFoldDB" id="G4WVE0"/>
<sequence length="406" mass="42939">MFSLLKLALRNVLRHKGRTALTLVSIVFGVAAVILSGGFIEDTIVKVGESMIHSHSGHIQVSRQGYSTFGSQNPEKYLIDRPEQLRQTLAGTPGVDDVLLRIGFSGLLGNGRSDWPIVGEGVEPEREARLGSYVTLAAGRQFRAGDKYVAMIGHGVARALKLKPGDPVTLLVSTAGGAANLLDLEVVGIFQTYSKDYDARALRIPLVAAQELLATEGAHVAVISLKQTADTDRTAAALRAVLAADGLELNTWVELNEFYAQTVALYQQQFGFLMVIVLIMLQLGVSNTINLGVFERVGEFGTMRAMGDRAKRLRALVICEGAVLGFIGGAVGVVVGATLAVAISAVGIPMPPPPNADLGYTSHILVVPGTIALAFLIGLAAAVLASILPAVRVSRMEIAEALRQGV</sequence>
<keyword evidence="4 7" id="KW-0812">Transmembrane</keyword>
<evidence type="ECO:0000256" key="5">
    <source>
        <dbReference type="ARBA" id="ARBA00022989"/>
    </source>
</evidence>
<feature type="transmembrane region" description="Helical" evidence="7">
    <location>
        <begin position="363"/>
        <end position="388"/>
    </location>
</feature>
<feature type="transmembrane region" description="Helical" evidence="7">
    <location>
        <begin position="20"/>
        <end position="40"/>
    </location>
</feature>
<dbReference type="Pfam" id="PF12704">
    <property type="entry name" value="MacB_PCD"/>
    <property type="match status" value="1"/>
</dbReference>
<comment type="subcellular location">
    <subcellularLocation>
        <location evidence="1">Cell membrane</location>
        <topology evidence="1">Multi-pass membrane protein</topology>
    </subcellularLocation>
</comment>
<organism evidence="10">
    <name type="scientific">uncultured bacterium CSL11</name>
    <dbReference type="NCBI Taxonomy" id="1091566"/>
    <lineage>
        <taxon>Bacteria</taxon>
        <taxon>environmental samples</taxon>
    </lineage>
</organism>
<feature type="transmembrane region" description="Helical" evidence="7">
    <location>
        <begin position="270"/>
        <end position="294"/>
    </location>
</feature>
<keyword evidence="3" id="KW-1003">Cell membrane</keyword>
<reference evidence="10" key="1">
    <citation type="journal article" date="2011" name="J. Bacteriol.">
        <title>Long-chain N-acyl amino acid synthases are linked to the putative PEP-CTERM/exosortase protein-sorting system in Gram-negative bacteria.</title>
        <authorList>
            <person name="Craig J.W."/>
            <person name="Cherry M.A."/>
            <person name="Brady S.F."/>
        </authorList>
    </citation>
    <scope>NUCLEOTIDE SEQUENCE</scope>
</reference>
<dbReference type="Pfam" id="PF02687">
    <property type="entry name" value="FtsX"/>
    <property type="match status" value="1"/>
</dbReference>
<accession>G4WVE0</accession>
<proteinExistence type="inferred from homology"/>
<name>G4WVE0_9BACT</name>
<feature type="domain" description="ABC3 transporter permease C-terminal" evidence="8">
    <location>
        <begin position="272"/>
        <end position="398"/>
    </location>
</feature>
<evidence type="ECO:0000256" key="4">
    <source>
        <dbReference type="ARBA" id="ARBA00022692"/>
    </source>
</evidence>
<keyword evidence="5 7" id="KW-1133">Transmembrane helix</keyword>
<feature type="transmembrane region" description="Helical" evidence="7">
    <location>
        <begin position="315"/>
        <end position="343"/>
    </location>
</feature>
<keyword evidence="6 7" id="KW-0472">Membrane</keyword>
<dbReference type="PANTHER" id="PTHR30489:SF0">
    <property type="entry name" value="LIPOPROTEIN-RELEASING SYSTEM TRANSMEMBRANE PROTEIN LOLE"/>
    <property type="match status" value="1"/>
</dbReference>
<dbReference type="PANTHER" id="PTHR30489">
    <property type="entry name" value="LIPOPROTEIN-RELEASING SYSTEM TRANSMEMBRANE PROTEIN LOLE"/>
    <property type="match status" value="1"/>
</dbReference>
<dbReference type="InterPro" id="IPR003838">
    <property type="entry name" value="ABC3_permease_C"/>
</dbReference>
<evidence type="ECO:0000256" key="2">
    <source>
        <dbReference type="ARBA" id="ARBA00005236"/>
    </source>
</evidence>
<evidence type="ECO:0000256" key="7">
    <source>
        <dbReference type="SAM" id="Phobius"/>
    </source>
</evidence>
<dbReference type="GO" id="GO:0044874">
    <property type="term" value="P:lipoprotein localization to outer membrane"/>
    <property type="evidence" value="ECO:0007669"/>
    <property type="project" value="TreeGrafter"/>
</dbReference>
<evidence type="ECO:0000259" key="9">
    <source>
        <dbReference type="Pfam" id="PF12704"/>
    </source>
</evidence>
<dbReference type="InterPro" id="IPR025857">
    <property type="entry name" value="MacB_PCD"/>
</dbReference>
<feature type="domain" description="MacB-like periplasmic core" evidence="9">
    <location>
        <begin position="19"/>
        <end position="240"/>
    </location>
</feature>
<protein>
    <submittedName>
        <fullName evidence="10">LolE permease component of an ABC-transporter system</fullName>
    </submittedName>
</protein>
<dbReference type="InterPro" id="IPR051447">
    <property type="entry name" value="Lipoprotein-release_system"/>
</dbReference>